<proteinExistence type="predicted"/>
<dbReference type="InterPro" id="IPR012902">
    <property type="entry name" value="N_methyl_site"/>
</dbReference>
<dbReference type="EMBL" id="CP071382">
    <property type="protein sequence ID" value="QSV44660.1"/>
    <property type="molecule type" value="Genomic_DNA"/>
</dbReference>
<keyword evidence="1" id="KW-1133">Transmembrane helix</keyword>
<keyword evidence="1" id="KW-0812">Transmembrane</keyword>
<evidence type="ECO:0000313" key="2">
    <source>
        <dbReference type="EMBL" id="QSV44660.1"/>
    </source>
</evidence>
<keyword evidence="1" id="KW-0472">Membrane</keyword>
<reference evidence="2 3" key="1">
    <citation type="submission" date="2021-03" db="EMBL/GenBank/DDBJ databases">
        <title>Geobacter metallireducens gen. nov. sp. nov., a microorganism capable of coupling the complete oxidation of organic compounds to the reduction of iron and other metals.</title>
        <authorList>
            <person name="Li Y."/>
        </authorList>
    </citation>
    <scope>NUCLEOTIDE SEQUENCE [LARGE SCALE GENOMIC DNA]</scope>
    <source>
        <strain evidence="2 3">Jerry-YX</strain>
    </source>
</reference>
<dbReference type="SUPFAM" id="SSF54523">
    <property type="entry name" value="Pili subunits"/>
    <property type="match status" value="1"/>
</dbReference>
<sequence>MRRMPVSCPGRAEGFTLLELLLVIAIISVMSAFAVPAFSSLYGDICLKRAVLDMKTLFKDAKLLSIQGKSCAILFDPAKGRATLYSGRGPDGKWDTGDETLVSELDLSEMGGGLSFGYGARGPVRRPAEDGISFDDNRFVSDEGIVGAAGSVYIQSASSGGAAALVFNSKDFSCSIHKWDGKDWIEM</sequence>
<dbReference type="Proteomes" id="UP000663651">
    <property type="component" value="Chromosome"/>
</dbReference>
<name>A0ABX7Q0I9_9BACT</name>
<gene>
    <name evidence="2" type="ORF">JZM60_10820</name>
</gene>
<protein>
    <submittedName>
        <fullName evidence="2">Prepilin-type N-terminal cleavage/methylation domain-containing protein</fullName>
    </submittedName>
</protein>
<dbReference type="InterPro" id="IPR045584">
    <property type="entry name" value="Pilin-like"/>
</dbReference>
<accession>A0ABX7Q0I9</accession>
<dbReference type="NCBIfam" id="TIGR02532">
    <property type="entry name" value="IV_pilin_GFxxxE"/>
    <property type="match status" value="1"/>
</dbReference>
<dbReference type="RefSeq" id="WP_207162474.1">
    <property type="nucleotide sequence ID" value="NZ_CP071382.1"/>
</dbReference>
<feature type="transmembrane region" description="Helical" evidence="1">
    <location>
        <begin position="20"/>
        <end position="42"/>
    </location>
</feature>
<evidence type="ECO:0000313" key="3">
    <source>
        <dbReference type="Proteomes" id="UP000663651"/>
    </source>
</evidence>
<organism evidence="2 3">
    <name type="scientific">Geobacter benzoatilyticus</name>
    <dbReference type="NCBI Taxonomy" id="2815309"/>
    <lineage>
        <taxon>Bacteria</taxon>
        <taxon>Pseudomonadati</taxon>
        <taxon>Thermodesulfobacteriota</taxon>
        <taxon>Desulfuromonadia</taxon>
        <taxon>Geobacterales</taxon>
        <taxon>Geobacteraceae</taxon>
        <taxon>Geobacter</taxon>
    </lineage>
</organism>
<dbReference type="Gene3D" id="3.30.700.10">
    <property type="entry name" value="Glycoprotein, Type 4 Pilin"/>
    <property type="match status" value="1"/>
</dbReference>
<dbReference type="Pfam" id="PF07963">
    <property type="entry name" value="N_methyl"/>
    <property type="match status" value="1"/>
</dbReference>
<dbReference type="PROSITE" id="PS00409">
    <property type="entry name" value="PROKAR_NTER_METHYL"/>
    <property type="match status" value="1"/>
</dbReference>
<keyword evidence="3" id="KW-1185">Reference proteome</keyword>
<evidence type="ECO:0000256" key="1">
    <source>
        <dbReference type="SAM" id="Phobius"/>
    </source>
</evidence>